<sequence>MKKSTQFKLFVVDDDPFYINLFAFQLSKLGYENVTTFSSGVACLENLDQKPDVVFLDHNMDTYSGYEVLKKIKRYDPNIYVVMISAQEEIKTAVDALKHGAFDYIQKGDNETKRIKSVLIKIHEVKELLEHTRPTIFKKLFQFL</sequence>
<proteinExistence type="predicted"/>
<dbReference type="SUPFAM" id="SSF52172">
    <property type="entry name" value="CheY-like"/>
    <property type="match status" value="1"/>
</dbReference>
<dbReference type="InterPro" id="IPR050595">
    <property type="entry name" value="Bact_response_regulator"/>
</dbReference>
<dbReference type="PANTHER" id="PTHR44591">
    <property type="entry name" value="STRESS RESPONSE REGULATOR PROTEIN 1"/>
    <property type="match status" value="1"/>
</dbReference>
<protein>
    <submittedName>
        <fullName evidence="4">Response regulator</fullName>
    </submittedName>
</protein>
<dbReference type="Gene3D" id="3.40.50.2300">
    <property type="match status" value="1"/>
</dbReference>
<dbReference type="PROSITE" id="PS50110">
    <property type="entry name" value="RESPONSE_REGULATORY"/>
    <property type="match status" value="1"/>
</dbReference>
<dbReference type="SMART" id="SM00448">
    <property type="entry name" value="REC"/>
    <property type="match status" value="1"/>
</dbReference>
<organism evidence="4 5">
    <name type="scientific">Fulvivirga kasyanovii</name>
    <dbReference type="NCBI Taxonomy" id="396812"/>
    <lineage>
        <taxon>Bacteria</taxon>
        <taxon>Pseudomonadati</taxon>
        <taxon>Bacteroidota</taxon>
        <taxon>Cytophagia</taxon>
        <taxon>Cytophagales</taxon>
        <taxon>Fulvivirgaceae</taxon>
        <taxon>Fulvivirga</taxon>
    </lineage>
</organism>
<comment type="caution">
    <text evidence="4">The sequence shown here is derived from an EMBL/GenBank/DDBJ whole genome shotgun (WGS) entry which is preliminary data.</text>
</comment>
<evidence type="ECO:0000259" key="3">
    <source>
        <dbReference type="PROSITE" id="PS50110"/>
    </source>
</evidence>
<dbReference type="CDD" id="cd00156">
    <property type="entry name" value="REC"/>
    <property type="match status" value="1"/>
</dbReference>
<dbReference type="InterPro" id="IPR011006">
    <property type="entry name" value="CheY-like_superfamily"/>
</dbReference>
<dbReference type="RefSeq" id="WP_155177248.1">
    <property type="nucleotide sequence ID" value="NZ_BAAAFL010000010.1"/>
</dbReference>
<feature type="domain" description="Response regulatory" evidence="3">
    <location>
        <begin position="8"/>
        <end position="122"/>
    </location>
</feature>
<evidence type="ECO:0000313" key="4">
    <source>
        <dbReference type="EMBL" id="MTI29091.1"/>
    </source>
</evidence>
<evidence type="ECO:0000313" key="5">
    <source>
        <dbReference type="Proteomes" id="UP000798808"/>
    </source>
</evidence>
<dbReference type="InterPro" id="IPR001789">
    <property type="entry name" value="Sig_transdc_resp-reg_receiver"/>
</dbReference>
<name>A0ABW9RYR7_9BACT</name>
<accession>A0ABW9RYR7</accession>
<dbReference type="EMBL" id="SMLW01000678">
    <property type="protein sequence ID" value="MTI29091.1"/>
    <property type="molecule type" value="Genomic_DNA"/>
</dbReference>
<gene>
    <name evidence="4" type="ORF">E1163_29290</name>
</gene>
<keyword evidence="5" id="KW-1185">Reference proteome</keyword>
<dbReference type="Pfam" id="PF00072">
    <property type="entry name" value="Response_reg"/>
    <property type="match status" value="1"/>
</dbReference>
<evidence type="ECO:0000256" key="1">
    <source>
        <dbReference type="ARBA" id="ARBA00022553"/>
    </source>
</evidence>
<keyword evidence="1 2" id="KW-0597">Phosphoprotein</keyword>
<feature type="modified residue" description="4-aspartylphosphate" evidence="2">
    <location>
        <position position="57"/>
    </location>
</feature>
<reference evidence="4 5" key="1">
    <citation type="submission" date="2019-02" db="EMBL/GenBank/DDBJ databases">
        <authorList>
            <person name="Goldberg S.R."/>
            <person name="Haltli B.A."/>
            <person name="Correa H."/>
            <person name="Russell K.G."/>
        </authorList>
    </citation>
    <scope>NUCLEOTIDE SEQUENCE [LARGE SCALE GENOMIC DNA]</scope>
    <source>
        <strain evidence="4 5">JCM 16186</strain>
    </source>
</reference>
<evidence type="ECO:0000256" key="2">
    <source>
        <dbReference type="PROSITE-ProRule" id="PRU00169"/>
    </source>
</evidence>
<dbReference type="Proteomes" id="UP000798808">
    <property type="component" value="Unassembled WGS sequence"/>
</dbReference>
<dbReference type="PANTHER" id="PTHR44591:SF3">
    <property type="entry name" value="RESPONSE REGULATORY DOMAIN-CONTAINING PROTEIN"/>
    <property type="match status" value="1"/>
</dbReference>